<proteinExistence type="predicted"/>
<feature type="region of interest" description="Disordered" evidence="1">
    <location>
        <begin position="18"/>
        <end position="60"/>
    </location>
</feature>
<dbReference type="OrthoDB" id="10453394at2759"/>
<protein>
    <submittedName>
        <fullName evidence="2">Uncharacterized protein</fullName>
    </submittedName>
</protein>
<sequence>MIVAESLIELVLRKDNFESSKPKDKSKGEGDEEGQIENSDENGGKVKPHNGKQKPNNKSKKPVKFFLYGNLHMVRHCPKQPVFFYIKMDDELDKTSMSLGSLSFAKVNRVRENKKKPMVCFLCCGPYKMCDCPERSKISVISKEIERKPENRKRSALVDTRESNLFISEKAMDKLGLS</sequence>
<feature type="compositionally biased region" description="Basic residues" evidence="1">
    <location>
        <begin position="46"/>
        <end position="60"/>
    </location>
</feature>
<reference evidence="2 3" key="1">
    <citation type="journal article" date="2019" name="Genome Biol. Evol.">
        <title>Insights into the evolution of the New World diploid cottons (Gossypium, subgenus Houzingenia) based on genome sequencing.</title>
        <authorList>
            <person name="Grover C.E."/>
            <person name="Arick M.A. 2nd"/>
            <person name="Thrash A."/>
            <person name="Conover J.L."/>
            <person name="Sanders W.S."/>
            <person name="Peterson D.G."/>
            <person name="Frelichowski J.E."/>
            <person name="Scheffler J.A."/>
            <person name="Scheffler B.E."/>
            <person name="Wendel J.F."/>
        </authorList>
    </citation>
    <scope>NUCLEOTIDE SEQUENCE [LARGE SCALE GENOMIC DNA]</scope>
    <source>
        <strain evidence="2">57</strain>
        <tissue evidence="2">Leaf</tissue>
    </source>
</reference>
<feature type="non-terminal residue" evidence="2">
    <location>
        <position position="1"/>
    </location>
</feature>
<comment type="caution">
    <text evidence="2">The sequence shown here is derived from an EMBL/GenBank/DDBJ whole genome shotgun (WGS) entry which is preliminary data.</text>
</comment>
<gene>
    <name evidence="2" type="ORF">Goklo_006891</name>
</gene>
<feature type="compositionally biased region" description="Basic and acidic residues" evidence="1">
    <location>
        <begin position="18"/>
        <end position="29"/>
    </location>
</feature>
<dbReference type="EMBL" id="JABFAB010000010">
    <property type="protein sequence ID" value="MBA0662822.1"/>
    <property type="molecule type" value="Genomic_DNA"/>
</dbReference>
<dbReference type="Proteomes" id="UP000593573">
    <property type="component" value="Unassembled WGS sequence"/>
</dbReference>
<evidence type="ECO:0000256" key="1">
    <source>
        <dbReference type="SAM" id="MobiDB-lite"/>
    </source>
</evidence>
<name>A0A7J8VJM1_9ROSI</name>
<evidence type="ECO:0000313" key="3">
    <source>
        <dbReference type="Proteomes" id="UP000593573"/>
    </source>
</evidence>
<organism evidence="2 3">
    <name type="scientific">Gossypium klotzschianum</name>
    <dbReference type="NCBI Taxonomy" id="34286"/>
    <lineage>
        <taxon>Eukaryota</taxon>
        <taxon>Viridiplantae</taxon>
        <taxon>Streptophyta</taxon>
        <taxon>Embryophyta</taxon>
        <taxon>Tracheophyta</taxon>
        <taxon>Spermatophyta</taxon>
        <taxon>Magnoliopsida</taxon>
        <taxon>eudicotyledons</taxon>
        <taxon>Gunneridae</taxon>
        <taxon>Pentapetalae</taxon>
        <taxon>rosids</taxon>
        <taxon>malvids</taxon>
        <taxon>Malvales</taxon>
        <taxon>Malvaceae</taxon>
        <taxon>Malvoideae</taxon>
        <taxon>Gossypium</taxon>
    </lineage>
</organism>
<dbReference type="AlphaFoldDB" id="A0A7J8VJM1"/>
<feature type="compositionally biased region" description="Acidic residues" evidence="1">
    <location>
        <begin position="30"/>
        <end position="40"/>
    </location>
</feature>
<accession>A0A7J8VJM1</accession>
<keyword evidence="3" id="KW-1185">Reference proteome</keyword>
<evidence type="ECO:0000313" key="2">
    <source>
        <dbReference type="EMBL" id="MBA0662822.1"/>
    </source>
</evidence>